<feature type="transmembrane region" description="Helical" evidence="1">
    <location>
        <begin position="6"/>
        <end position="24"/>
    </location>
</feature>
<keyword evidence="1" id="KW-0472">Membrane</keyword>
<keyword evidence="2" id="KW-0496">Mitochondrion</keyword>
<feature type="transmembrane region" description="Helical" evidence="1">
    <location>
        <begin position="55"/>
        <end position="73"/>
    </location>
</feature>
<keyword evidence="1" id="KW-0812">Transmembrane</keyword>
<evidence type="ECO:0000256" key="1">
    <source>
        <dbReference type="SAM" id="Phobius"/>
    </source>
</evidence>
<keyword evidence="1" id="KW-1133">Transmembrane helix</keyword>
<dbReference type="AlphaFoldDB" id="A0A1L1VGA0"/>
<organism evidence="2">
    <name type="scientific">Nilaparvata bakeri</name>
    <dbReference type="NCBI Taxonomy" id="1223488"/>
    <lineage>
        <taxon>Eukaryota</taxon>
        <taxon>Metazoa</taxon>
        <taxon>Ecdysozoa</taxon>
        <taxon>Arthropoda</taxon>
        <taxon>Hexapoda</taxon>
        <taxon>Insecta</taxon>
        <taxon>Pterygota</taxon>
        <taxon>Neoptera</taxon>
        <taxon>Paraneoptera</taxon>
        <taxon>Hemiptera</taxon>
        <taxon>Auchenorrhyncha</taxon>
        <taxon>Fulgoroidea</taxon>
        <taxon>Delphacidae</taxon>
        <taxon>Delphacinae</taxon>
        <taxon>Nilaparvata</taxon>
    </lineage>
</organism>
<evidence type="ECO:0000313" key="2">
    <source>
        <dbReference type="EMBL" id="AGE94101.1"/>
    </source>
</evidence>
<geneLocation type="mitochondrion" evidence="2"/>
<sequence>MFPIWMWVFKLFLLTNFIFYSLLYNRYHFYYIWYWSSYYTPNLYLCKINNSKKMIYIKYINLFINYMWSLSWMNKWNHWMI</sequence>
<reference evidence="2" key="1">
    <citation type="submission" date="2012-12" db="EMBL/GenBank/DDBJ databases">
        <title>Intraspecific and Interspecific Variation in the Mitochondrial Genomes of Nilaparvata.</title>
        <authorList>
            <person name="Lv L."/>
            <person name="He G."/>
        </authorList>
    </citation>
    <scope>NUCLEOTIDE SEQUENCE</scope>
</reference>
<protein>
    <submittedName>
        <fullName evidence="2">NADH dehydrogenase subunit 3</fullName>
    </submittedName>
</protein>
<name>A0A1L1VGA0_9HEMI</name>
<accession>A0A1L1VGA0</accession>
<dbReference type="RefSeq" id="YP_009340898.1">
    <property type="nucleotide sequence ID" value="NC_033388.1"/>
</dbReference>
<proteinExistence type="predicted"/>
<dbReference type="EMBL" id="KC333655">
    <property type="protein sequence ID" value="AGE94101.1"/>
    <property type="molecule type" value="Genomic_DNA"/>
</dbReference>
<gene>
    <name evidence="2" type="primary">ND3</name>
</gene>